<keyword evidence="1" id="KW-0812">Transmembrane</keyword>
<proteinExistence type="predicted"/>
<name>A0A2T7EYW6_9POAL</name>
<accession>A0A2T7EYW6</accession>
<reference evidence="2 3" key="1">
    <citation type="submission" date="2018-04" db="EMBL/GenBank/DDBJ databases">
        <title>WGS assembly of Panicum hallii var. hallii HAL2.</title>
        <authorList>
            <person name="Lovell J."/>
            <person name="Jenkins J."/>
            <person name="Lowry D."/>
            <person name="Mamidi S."/>
            <person name="Sreedasyam A."/>
            <person name="Weng X."/>
            <person name="Barry K."/>
            <person name="Bonette J."/>
            <person name="Campitelli B."/>
            <person name="Daum C."/>
            <person name="Gordon S."/>
            <person name="Gould B."/>
            <person name="Lipzen A."/>
            <person name="MacQueen A."/>
            <person name="Palacio-Mejia J."/>
            <person name="Plott C."/>
            <person name="Shakirov E."/>
            <person name="Shu S."/>
            <person name="Yoshinaga Y."/>
            <person name="Zane M."/>
            <person name="Rokhsar D."/>
            <person name="Grimwood J."/>
            <person name="Schmutz J."/>
            <person name="Juenger T."/>
        </authorList>
    </citation>
    <scope>NUCLEOTIDE SEQUENCE [LARGE SCALE GENOMIC DNA]</scope>
    <source>
        <strain evidence="3">cv. HAL2</strain>
    </source>
</reference>
<dbReference type="AlphaFoldDB" id="A0A2T7EYW6"/>
<feature type="transmembrane region" description="Helical" evidence="1">
    <location>
        <begin position="153"/>
        <end position="172"/>
    </location>
</feature>
<protein>
    <submittedName>
        <fullName evidence="2">Uncharacterized protein</fullName>
    </submittedName>
</protein>
<dbReference type="Gramene" id="PUZ73020">
    <property type="protein sequence ID" value="PUZ73020"/>
    <property type="gene ID" value="GQ55_2G441700"/>
</dbReference>
<dbReference type="EMBL" id="CM009750">
    <property type="protein sequence ID" value="PUZ73020.1"/>
    <property type="molecule type" value="Genomic_DNA"/>
</dbReference>
<dbReference type="OrthoDB" id="714986at2759"/>
<keyword evidence="1" id="KW-1133">Transmembrane helix</keyword>
<evidence type="ECO:0000256" key="1">
    <source>
        <dbReference type="SAM" id="Phobius"/>
    </source>
</evidence>
<evidence type="ECO:0000313" key="3">
    <source>
        <dbReference type="Proteomes" id="UP000244336"/>
    </source>
</evidence>
<dbReference type="Proteomes" id="UP000244336">
    <property type="component" value="Chromosome 2"/>
</dbReference>
<keyword evidence="3" id="KW-1185">Reference proteome</keyword>
<gene>
    <name evidence="2" type="ORF">GQ55_2G441700</name>
</gene>
<feature type="transmembrane region" description="Helical" evidence="1">
    <location>
        <begin position="184"/>
        <end position="205"/>
    </location>
</feature>
<feature type="transmembrane region" description="Helical" evidence="1">
    <location>
        <begin position="117"/>
        <end position="141"/>
    </location>
</feature>
<sequence>MAERLQEIRIATAAAAAAVGATAQEAAAAGQAAAKGVGGAGADAAVSVRAAAVEQRDPALAASKGLLLYPSVIGFTITERYTKYSLLIPTPIVPGVPPPPSALGGPQDEWLTVSPRALWCTALSFTVVVAIHLFLVVHLTLTGPPGSPAMAGAFAWIAPVVFWFSTSTYFVMYTSLARYGVATIEWVIAGTCSGALLLITLMLIYRANSLSLSKVVGQRPGAPV</sequence>
<organism evidence="2 3">
    <name type="scientific">Panicum hallii var. hallii</name>
    <dbReference type="NCBI Taxonomy" id="1504633"/>
    <lineage>
        <taxon>Eukaryota</taxon>
        <taxon>Viridiplantae</taxon>
        <taxon>Streptophyta</taxon>
        <taxon>Embryophyta</taxon>
        <taxon>Tracheophyta</taxon>
        <taxon>Spermatophyta</taxon>
        <taxon>Magnoliopsida</taxon>
        <taxon>Liliopsida</taxon>
        <taxon>Poales</taxon>
        <taxon>Poaceae</taxon>
        <taxon>PACMAD clade</taxon>
        <taxon>Panicoideae</taxon>
        <taxon>Panicodae</taxon>
        <taxon>Paniceae</taxon>
        <taxon>Panicinae</taxon>
        <taxon>Panicum</taxon>
        <taxon>Panicum sect. Panicum</taxon>
    </lineage>
</organism>
<evidence type="ECO:0000313" key="2">
    <source>
        <dbReference type="EMBL" id="PUZ73020.1"/>
    </source>
</evidence>
<keyword evidence="1" id="KW-0472">Membrane</keyword>